<accession>A0AAV4FP89</accession>
<gene>
    <name evidence="2" type="ORF">ElyMa_002164900</name>
</gene>
<feature type="signal peptide" evidence="1">
    <location>
        <begin position="1"/>
        <end position="15"/>
    </location>
</feature>
<evidence type="ECO:0000256" key="1">
    <source>
        <dbReference type="SAM" id="SignalP"/>
    </source>
</evidence>
<dbReference type="EMBL" id="BMAT01004494">
    <property type="protein sequence ID" value="GFR74530.1"/>
    <property type="molecule type" value="Genomic_DNA"/>
</dbReference>
<evidence type="ECO:0000313" key="2">
    <source>
        <dbReference type="EMBL" id="GFR74530.1"/>
    </source>
</evidence>
<sequence>MVFSLIGFLVVGVLAVKLYQDRKRVTRTLESEKKELISNLESLQKDYEDIGLLKDEISDELQVAQLDLLKYIDSLKNMKIDYSILSRVRRQLGILKKEREILLNQNDSLRYSLQALGMERDSTITQLRLQMELNDSLTSQATDLQKKLEENSGLNINKVSVVGARERSNGKLSTTRKASKADLLKICFTVEKNPLASNGDFNFYITVVDPTGIILGADKTISNRMGRSVEYSIISNFYYDNASSLDVCDYINQEKGKRLSNGEYSIRIYDQNLRKVSDYRTVLK</sequence>
<keyword evidence="3" id="KW-1185">Reference proteome</keyword>
<evidence type="ECO:0000313" key="3">
    <source>
        <dbReference type="Proteomes" id="UP000762676"/>
    </source>
</evidence>
<feature type="chain" id="PRO_5043528568" evidence="1">
    <location>
        <begin position="16"/>
        <end position="284"/>
    </location>
</feature>
<keyword evidence="1" id="KW-0732">Signal</keyword>
<reference evidence="2 3" key="1">
    <citation type="journal article" date="2021" name="Elife">
        <title>Chloroplast acquisition without the gene transfer in kleptoplastic sea slugs, Plakobranchus ocellatus.</title>
        <authorList>
            <person name="Maeda T."/>
            <person name="Takahashi S."/>
            <person name="Yoshida T."/>
            <person name="Shimamura S."/>
            <person name="Takaki Y."/>
            <person name="Nagai Y."/>
            <person name="Toyoda A."/>
            <person name="Suzuki Y."/>
            <person name="Arimoto A."/>
            <person name="Ishii H."/>
            <person name="Satoh N."/>
            <person name="Nishiyama T."/>
            <person name="Hasebe M."/>
            <person name="Maruyama T."/>
            <person name="Minagawa J."/>
            <person name="Obokata J."/>
            <person name="Shigenobu S."/>
        </authorList>
    </citation>
    <scope>NUCLEOTIDE SEQUENCE [LARGE SCALE GENOMIC DNA]</scope>
</reference>
<comment type="caution">
    <text evidence="2">The sequence shown here is derived from an EMBL/GenBank/DDBJ whole genome shotgun (WGS) entry which is preliminary data.</text>
</comment>
<proteinExistence type="predicted"/>
<protein>
    <submittedName>
        <fullName evidence="2">Uncharacterized protein</fullName>
    </submittedName>
</protein>
<dbReference type="AlphaFoldDB" id="A0AAV4FP89"/>
<name>A0AAV4FP89_9GAST</name>
<organism evidence="2 3">
    <name type="scientific">Elysia marginata</name>
    <dbReference type="NCBI Taxonomy" id="1093978"/>
    <lineage>
        <taxon>Eukaryota</taxon>
        <taxon>Metazoa</taxon>
        <taxon>Spiralia</taxon>
        <taxon>Lophotrochozoa</taxon>
        <taxon>Mollusca</taxon>
        <taxon>Gastropoda</taxon>
        <taxon>Heterobranchia</taxon>
        <taxon>Euthyneura</taxon>
        <taxon>Panpulmonata</taxon>
        <taxon>Sacoglossa</taxon>
        <taxon>Placobranchoidea</taxon>
        <taxon>Plakobranchidae</taxon>
        <taxon>Elysia</taxon>
    </lineage>
</organism>
<dbReference type="Proteomes" id="UP000762676">
    <property type="component" value="Unassembled WGS sequence"/>
</dbReference>